<dbReference type="PROSITE" id="PS51221">
    <property type="entry name" value="TTL"/>
    <property type="match status" value="1"/>
</dbReference>
<evidence type="ECO:0000313" key="8">
    <source>
        <dbReference type="Proteomes" id="UP001189429"/>
    </source>
</evidence>
<sequence>MPSAQRGLRLLWRPLRLAARWRGRRAPRGRSRCWPCCSRRQGPLRASLPRSPRPPARPPAAPRGPPARASAPRTAPRQSWCLRCGCACGSTRAPRAAGTPTAASSRWPRFGRAASAWWRTTAGTCCGRTSGMHKVLDGMALPPRTGGRDRLASQCGYFMAAGQKCRLARHVAAVRAALGGSVEGRHPPTYELKNQTQFNAWRAAAQSDLGLHWIVKPCAAGRSAGIRLLSGSEVAGIAEPAWDSWDVAQAYLDPYMGFGGRKFHLRLYLLVTRWSPAGALLYDSGLVLRSRRAYTEGRRSDEDIFSAISDDVEPLALAALWGQIGGEAAGRVWSEIGALFAELLGHRLAESFGDPRRLLERPYGCFDLFGADVLLDAGLRPFLLEVNMGPNLYVEGRGAYREVLRQVKAPLVEQVVDWLALRARRAPQGREAAEALEASTLLNFTRVL</sequence>
<evidence type="ECO:0000256" key="2">
    <source>
        <dbReference type="ARBA" id="ARBA00022741"/>
    </source>
</evidence>
<reference evidence="7" key="1">
    <citation type="submission" date="2023-10" db="EMBL/GenBank/DDBJ databases">
        <authorList>
            <person name="Chen Y."/>
            <person name="Shah S."/>
            <person name="Dougan E. K."/>
            <person name="Thang M."/>
            <person name="Chan C."/>
        </authorList>
    </citation>
    <scope>NUCLEOTIDE SEQUENCE [LARGE SCALE GENOMIC DNA]</scope>
</reference>
<evidence type="ECO:0000256" key="1">
    <source>
        <dbReference type="ARBA" id="ARBA00022598"/>
    </source>
</evidence>
<proteinExistence type="predicted"/>
<evidence type="ECO:0000256" key="4">
    <source>
        <dbReference type="ARBA" id="ARBA00041448"/>
    </source>
</evidence>
<dbReference type="Gene3D" id="3.30.470.20">
    <property type="entry name" value="ATP-grasp fold, B domain"/>
    <property type="match status" value="1"/>
</dbReference>
<protein>
    <recommendedName>
        <fullName evidence="4">Tubulin--tyrosine ligase-like protein 5</fullName>
    </recommendedName>
</protein>
<dbReference type="Pfam" id="PF03133">
    <property type="entry name" value="TTL"/>
    <property type="match status" value="2"/>
</dbReference>
<gene>
    <name evidence="7" type="ORF">PCOR1329_LOCUS78051</name>
</gene>
<keyword evidence="1" id="KW-0436">Ligase</keyword>
<dbReference type="PANTHER" id="PTHR12241:SF145">
    <property type="entry name" value="TUBULIN POLYGLUTAMYLASE TTLL5"/>
    <property type="match status" value="1"/>
</dbReference>
<dbReference type="Proteomes" id="UP001189429">
    <property type="component" value="Unassembled WGS sequence"/>
</dbReference>
<organism evidence="7 8">
    <name type="scientific">Prorocentrum cordatum</name>
    <dbReference type="NCBI Taxonomy" id="2364126"/>
    <lineage>
        <taxon>Eukaryota</taxon>
        <taxon>Sar</taxon>
        <taxon>Alveolata</taxon>
        <taxon>Dinophyceae</taxon>
        <taxon>Prorocentrales</taxon>
        <taxon>Prorocentraceae</taxon>
        <taxon>Prorocentrum</taxon>
    </lineage>
</organism>
<dbReference type="SUPFAM" id="SSF56059">
    <property type="entry name" value="Glutathione synthetase ATP-binding domain-like"/>
    <property type="match status" value="1"/>
</dbReference>
<comment type="caution">
    <text evidence="7">The sequence shown here is derived from an EMBL/GenBank/DDBJ whole genome shotgun (WGS) entry which is preliminary data.</text>
</comment>
<accession>A0ABN9XLZ5</accession>
<feature type="compositionally biased region" description="Pro residues" evidence="6">
    <location>
        <begin position="51"/>
        <end position="65"/>
    </location>
</feature>
<keyword evidence="8" id="KW-1185">Reference proteome</keyword>
<evidence type="ECO:0000256" key="5">
    <source>
        <dbReference type="ARBA" id="ARBA00049274"/>
    </source>
</evidence>
<keyword evidence="3" id="KW-0067">ATP-binding</keyword>
<dbReference type="InterPro" id="IPR004344">
    <property type="entry name" value="TTL/TTLL_fam"/>
</dbReference>
<evidence type="ECO:0000256" key="6">
    <source>
        <dbReference type="SAM" id="MobiDB-lite"/>
    </source>
</evidence>
<name>A0ABN9XLZ5_9DINO</name>
<keyword evidence="2" id="KW-0547">Nucleotide-binding</keyword>
<feature type="region of interest" description="Disordered" evidence="6">
    <location>
        <begin position="44"/>
        <end position="74"/>
    </location>
</feature>
<dbReference type="PANTHER" id="PTHR12241">
    <property type="entry name" value="TUBULIN POLYGLUTAMYLASE"/>
    <property type="match status" value="1"/>
</dbReference>
<dbReference type="EMBL" id="CAUYUJ010020849">
    <property type="protein sequence ID" value="CAK0900908.1"/>
    <property type="molecule type" value="Genomic_DNA"/>
</dbReference>
<evidence type="ECO:0000256" key="3">
    <source>
        <dbReference type="ARBA" id="ARBA00022840"/>
    </source>
</evidence>
<comment type="catalytic activity">
    <reaction evidence="5">
        <text>L-glutamyl-[protein] + L-glutamate + ATP = gamma-L-glutamyl-L-glutamyl-[protein] + ADP + phosphate + H(+)</text>
        <dbReference type="Rhea" id="RHEA:60144"/>
        <dbReference type="Rhea" id="RHEA-COMP:10208"/>
        <dbReference type="Rhea" id="RHEA-COMP:15517"/>
        <dbReference type="ChEBI" id="CHEBI:15378"/>
        <dbReference type="ChEBI" id="CHEBI:29973"/>
        <dbReference type="ChEBI" id="CHEBI:29985"/>
        <dbReference type="ChEBI" id="CHEBI:30616"/>
        <dbReference type="ChEBI" id="CHEBI:43474"/>
        <dbReference type="ChEBI" id="CHEBI:143622"/>
        <dbReference type="ChEBI" id="CHEBI:456216"/>
    </reaction>
    <physiologicalReaction direction="left-to-right" evidence="5">
        <dbReference type="Rhea" id="RHEA:60145"/>
    </physiologicalReaction>
</comment>
<evidence type="ECO:0000313" key="7">
    <source>
        <dbReference type="EMBL" id="CAK0900908.1"/>
    </source>
</evidence>